<keyword evidence="5" id="KW-1185">Reference proteome</keyword>
<dbReference type="CDD" id="cd12164">
    <property type="entry name" value="GDH_like_2"/>
    <property type="match status" value="1"/>
</dbReference>
<proteinExistence type="predicted"/>
<reference evidence="4 5" key="1">
    <citation type="submission" date="2024-02" db="EMBL/GenBank/DDBJ databases">
        <title>Bacteria isolated from the canopy kelp, Nereocystis luetkeana.</title>
        <authorList>
            <person name="Pfister C.A."/>
            <person name="Younker I.T."/>
            <person name="Light S.H."/>
        </authorList>
    </citation>
    <scope>NUCLEOTIDE SEQUENCE [LARGE SCALE GENOMIC DNA]</scope>
    <source>
        <strain evidence="4 5">TI.2.07</strain>
    </source>
</reference>
<dbReference type="RefSeq" id="WP_341626466.1">
    <property type="nucleotide sequence ID" value="NZ_JBAKBA010000001.1"/>
</dbReference>
<dbReference type="Proteomes" id="UP001366060">
    <property type="component" value="Unassembled WGS sequence"/>
</dbReference>
<sequence>MKPIILIAINDAELVEHLLQCAPQVASDVEWVLPTHPLAIQAKVAACWYPPSSLLTDYPQLEFLHSVGAGEDNLGDLLSSGLKVGRIIDEDQKVGMFEYVLWGVLYYQRDMDRYNQADKTKVWQPLPQRNTKNIKVGVLGLGEIGSFVATKLASMGYQVSGWSRSPKHIEGVHSVHGDDALPDMLGELDILVNLLPLNTATVGILNQSFLSMLPMTASLINCGRGDHVIEEDLVELLSKNLLRGAILDVFKTEPLSSQSKLRNLDNVFITPHIASSATPEVIVKQISTAALDYQNQLVNA</sequence>
<evidence type="ECO:0000256" key="2">
    <source>
        <dbReference type="ARBA" id="ARBA00023027"/>
    </source>
</evidence>
<dbReference type="InterPro" id="IPR006140">
    <property type="entry name" value="D-isomer_DH_NAD-bd"/>
</dbReference>
<comment type="caution">
    <text evidence="4">The sequence shown here is derived from an EMBL/GenBank/DDBJ whole genome shotgun (WGS) entry which is preliminary data.</text>
</comment>
<accession>A0ABU9H758</accession>
<dbReference type="EMBL" id="JBAKBA010000001">
    <property type="protein sequence ID" value="MEL0657705.1"/>
    <property type="molecule type" value="Genomic_DNA"/>
</dbReference>
<evidence type="ECO:0000313" key="5">
    <source>
        <dbReference type="Proteomes" id="UP001366060"/>
    </source>
</evidence>
<protein>
    <submittedName>
        <fullName evidence="4">Glyoxylate/hydroxypyruvate reductase A</fullName>
    </submittedName>
</protein>
<dbReference type="PANTHER" id="PTHR43333:SF1">
    <property type="entry name" value="D-ISOMER SPECIFIC 2-HYDROXYACID DEHYDROGENASE NAD-BINDING DOMAIN-CONTAINING PROTEIN"/>
    <property type="match status" value="1"/>
</dbReference>
<organism evidence="4 5">
    <name type="scientific">Psychromonas arctica</name>
    <dbReference type="NCBI Taxonomy" id="168275"/>
    <lineage>
        <taxon>Bacteria</taxon>
        <taxon>Pseudomonadati</taxon>
        <taxon>Pseudomonadota</taxon>
        <taxon>Gammaproteobacteria</taxon>
        <taxon>Alteromonadales</taxon>
        <taxon>Psychromonadaceae</taxon>
        <taxon>Psychromonas</taxon>
    </lineage>
</organism>
<evidence type="ECO:0000313" key="4">
    <source>
        <dbReference type="EMBL" id="MEL0657705.1"/>
    </source>
</evidence>
<evidence type="ECO:0000256" key="1">
    <source>
        <dbReference type="ARBA" id="ARBA00023002"/>
    </source>
</evidence>
<feature type="domain" description="D-isomer specific 2-hydroxyacid dehydrogenase NAD-binding" evidence="3">
    <location>
        <begin position="104"/>
        <end position="274"/>
    </location>
</feature>
<dbReference type="Gene3D" id="3.40.50.720">
    <property type="entry name" value="NAD(P)-binding Rossmann-like Domain"/>
    <property type="match status" value="2"/>
</dbReference>
<keyword evidence="2" id="KW-0520">NAD</keyword>
<keyword evidence="1" id="KW-0560">Oxidoreductase</keyword>
<dbReference type="Pfam" id="PF02826">
    <property type="entry name" value="2-Hacid_dh_C"/>
    <property type="match status" value="1"/>
</dbReference>
<dbReference type="InterPro" id="IPR036291">
    <property type="entry name" value="NAD(P)-bd_dom_sf"/>
</dbReference>
<dbReference type="SUPFAM" id="SSF51735">
    <property type="entry name" value="NAD(P)-binding Rossmann-fold domains"/>
    <property type="match status" value="1"/>
</dbReference>
<dbReference type="PANTHER" id="PTHR43333">
    <property type="entry name" value="2-HACID_DH_C DOMAIN-CONTAINING PROTEIN"/>
    <property type="match status" value="1"/>
</dbReference>
<name>A0ABU9H758_9GAMM</name>
<gene>
    <name evidence="4" type="ORF">V6255_01030</name>
</gene>
<evidence type="ECO:0000259" key="3">
    <source>
        <dbReference type="Pfam" id="PF02826"/>
    </source>
</evidence>